<dbReference type="InterPro" id="IPR016181">
    <property type="entry name" value="Acyl_CoA_acyltransferase"/>
</dbReference>
<name>A0A4V1QS02_9MICO</name>
<evidence type="ECO:0000313" key="2">
    <source>
        <dbReference type="EMBL" id="RXZ46683.1"/>
    </source>
</evidence>
<feature type="domain" description="N-acetyltransferase" evidence="1">
    <location>
        <begin position="39"/>
        <end position="216"/>
    </location>
</feature>
<accession>A0A4V1QS02</accession>
<reference evidence="2 3" key="1">
    <citation type="submission" date="2019-01" db="EMBL/GenBank/DDBJ databases">
        <authorList>
            <person name="Li J."/>
        </authorList>
    </citation>
    <scope>NUCLEOTIDE SEQUENCE [LARGE SCALE GENOMIC DNA]</scope>
    <source>
        <strain evidence="2 3">CCUG 35506</strain>
    </source>
</reference>
<dbReference type="AlphaFoldDB" id="A0A4V1QS02"/>
<sequence>MCVSIAAGTSKPVGSPTAECRLPLRDLEAMIDELRTERLLLRPLTLDDADAYFRVYGDPRTWEHLPSSRHTSRAMSVDAIERAIAGRLEYGFSHNAVFLREPVGALPAGAFLGSAGARMLDFDAWNLGYRFAPEAWGRGFATEAARASLTAAQTTRPDTPVTARVLGDNAASIRVIERIGLELQWRGRAARLGGSDDEHSSTPGTTTHLDRVIYADRALGDEMLDAVIALG</sequence>
<dbReference type="OrthoDB" id="3533156at2"/>
<gene>
    <name evidence="2" type="ORF">ESP57_17595</name>
</gene>
<organism evidence="2 3">
    <name type="scientific">Agromyces fucosus</name>
    <dbReference type="NCBI Taxonomy" id="41985"/>
    <lineage>
        <taxon>Bacteria</taxon>
        <taxon>Bacillati</taxon>
        <taxon>Actinomycetota</taxon>
        <taxon>Actinomycetes</taxon>
        <taxon>Micrococcales</taxon>
        <taxon>Microbacteriaceae</taxon>
        <taxon>Agromyces</taxon>
    </lineage>
</organism>
<keyword evidence="3" id="KW-1185">Reference proteome</keyword>
<proteinExistence type="predicted"/>
<dbReference type="Gene3D" id="3.40.630.30">
    <property type="match status" value="1"/>
</dbReference>
<protein>
    <submittedName>
        <fullName evidence="2">N-acetyltransferase</fullName>
    </submittedName>
</protein>
<comment type="caution">
    <text evidence="2">The sequence shown here is derived from an EMBL/GenBank/DDBJ whole genome shotgun (WGS) entry which is preliminary data.</text>
</comment>
<dbReference type="Proteomes" id="UP000292935">
    <property type="component" value="Unassembled WGS sequence"/>
</dbReference>
<dbReference type="InterPro" id="IPR000182">
    <property type="entry name" value="GNAT_dom"/>
</dbReference>
<dbReference type="PROSITE" id="PS51186">
    <property type="entry name" value="GNAT"/>
    <property type="match status" value="1"/>
</dbReference>
<keyword evidence="2" id="KW-0808">Transferase</keyword>
<dbReference type="PANTHER" id="PTHR43792">
    <property type="entry name" value="GNAT FAMILY, PUTATIVE (AFU_ORTHOLOGUE AFUA_3G00765)-RELATED-RELATED"/>
    <property type="match status" value="1"/>
</dbReference>
<dbReference type="PANTHER" id="PTHR43792:SF1">
    <property type="entry name" value="N-ACETYLTRANSFERASE DOMAIN-CONTAINING PROTEIN"/>
    <property type="match status" value="1"/>
</dbReference>
<dbReference type="InterPro" id="IPR051531">
    <property type="entry name" value="N-acetyltransferase"/>
</dbReference>
<evidence type="ECO:0000313" key="3">
    <source>
        <dbReference type="Proteomes" id="UP000292935"/>
    </source>
</evidence>
<dbReference type="GO" id="GO:0016747">
    <property type="term" value="F:acyltransferase activity, transferring groups other than amino-acyl groups"/>
    <property type="evidence" value="ECO:0007669"/>
    <property type="project" value="InterPro"/>
</dbReference>
<evidence type="ECO:0000259" key="1">
    <source>
        <dbReference type="PROSITE" id="PS51186"/>
    </source>
</evidence>
<dbReference type="Pfam" id="PF13302">
    <property type="entry name" value="Acetyltransf_3"/>
    <property type="match status" value="1"/>
</dbReference>
<dbReference type="SUPFAM" id="SSF55729">
    <property type="entry name" value="Acyl-CoA N-acyltransferases (Nat)"/>
    <property type="match status" value="1"/>
</dbReference>
<dbReference type="EMBL" id="SDPO01000004">
    <property type="protein sequence ID" value="RXZ46683.1"/>
    <property type="molecule type" value="Genomic_DNA"/>
</dbReference>